<reference evidence="1" key="1">
    <citation type="journal article" date="2021" name="PeerJ">
        <title>Extensive microbial diversity within the chicken gut microbiome revealed by metagenomics and culture.</title>
        <authorList>
            <person name="Gilroy R."/>
            <person name="Ravi A."/>
            <person name="Getino M."/>
            <person name="Pursley I."/>
            <person name="Horton D.L."/>
            <person name="Alikhan N.F."/>
            <person name="Baker D."/>
            <person name="Gharbi K."/>
            <person name="Hall N."/>
            <person name="Watson M."/>
            <person name="Adriaenssens E.M."/>
            <person name="Foster-Nyarko E."/>
            <person name="Jarju S."/>
            <person name="Secka A."/>
            <person name="Antonio M."/>
            <person name="Oren A."/>
            <person name="Chaudhuri R.R."/>
            <person name="La Ragione R."/>
            <person name="Hildebrand F."/>
            <person name="Pallen M.J."/>
        </authorList>
    </citation>
    <scope>NUCLEOTIDE SEQUENCE</scope>
    <source>
        <strain evidence="1">3204</strain>
    </source>
</reference>
<reference evidence="1" key="2">
    <citation type="submission" date="2021-04" db="EMBL/GenBank/DDBJ databases">
        <authorList>
            <person name="Gilroy R."/>
        </authorList>
    </citation>
    <scope>NUCLEOTIDE SEQUENCE</scope>
    <source>
        <strain evidence="1">3204</strain>
    </source>
</reference>
<dbReference type="Proteomes" id="UP000824013">
    <property type="component" value="Unassembled WGS sequence"/>
</dbReference>
<evidence type="ECO:0000313" key="2">
    <source>
        <dbReference type="Proteomes" id="UP000824013"/>
    </source>
</evidence>
<evidence type="ECO:0000313" key="1">
    <source>
        <dbReference type="EMBL" id="HIY92041.1"/>
    </source>
</evidence>
<accession>A0A9D2CN32</accession>
<dbReference type="AlphaFoldDB" id="A0A9D2CN32"/>
<sequence>MKKNINPVKFHATDHAIQRLNERFNVTKDESSKWVRRFLNDAVQLSDETGDPDCKYFKKGQCIAVVNIPKKLVITVYQQMPAKDLRGFKSSLSTYIRPFSKKIGKRYSHDLNNHLYLLVSKLFASIVQMKIPSKKFQSLEQIKKICIEIEQNASDAINDLKALKRL</sequence>
<gene>
    <name evidence="1" type="ORF">H9820_03735</name>
</gene>
<proteinExistence type="predicted"/>
<protein>
    <submittedName>
        <fullName evidence="1">Uncharacterized protein</fullName>
    </submittedName>
</protein>
<comment type="caution">
    <text evidence="1">The sequence shown here is derived from an EMBL/GenBank/DDBJ whole genome shotgun (WGS) entry which is preliminary data.</text>
</comment>
<dbReference type="EMBL" id="DXCM01000025">
    <property type="protein sequence ID" value="HIY92041.1"/>
    <property type="molecule type" value="Genomic_DNA"/>
</dbReference>
<organism evidence="1 2">
    <name type="scientific">Candidatus Companilactobacillus pullicola</name>
    <dbReference type="NCBI Taxonomy" id="2838523"/>
    <lineage>
        <taxon>Bacteria</taxon>
        <taxon>Bacillati</taxon>
        <taxon>Bacillota</taxon>
        <taxon>Bacilli</taxon>
        <taxon>Lactobacillales</taxon>
        <taxon>Lactobacillaceae</taxon>
        <taxon>Companilactobacillus</taxon>
    </lineage>
</organism>
<name>A0A9D2CN32_9LACO</name>